<dbReference type="InterPro" id="IPR053937">
    <property type="entry name" value="GOST_TM"/>
</dbReference>
<keyword evidence="4 7" id="KW-1133">Transmembrane helix</keyword>
<dbReference type="PANTHER" id="PTHR21229">
    <property type="entry name" value="LUNG SEVEN TRANSMEMBRANE RECEPTOR"/>
    <property type="match status" value="1"/>
</dbReference>
<dbReference type="Proteomes" id="UP000822688">
    <property type="component" value="Chromosome 6"/>
</dbReference>
<evidence type="ECO:0000313" key="11">
    <source>
        <dbReference type="Proteomes" id="UP000822688"/>
    </source>
</evidence>
<feature type="chain" id="PRO_5035922281" description="GOST seven transmembrane domain-containing protein" evidence="8">
    <location>
        <begin position="26"/>
        <end position="524"/>
    </location>
</feature>
<feature type="transmembrane region" description="Helical" evidence="7">
    <location>
        <begin position="245"/>
        <end position="265"/>
    </location>
</feature>
<evidence type="ECO:0000256" key="5">
    <source>
        <dbReference type="ARBA" id="ARBA00023136"/>
    </source>
</evidence>
<evidence type="ECO:0000313" key="10">
    <source>
        <dbReference type="EMBL" id="KAG0570040.1"/>
    </source>
</evidence>
<dbReference type="AlphaFoldDB" id="A0A8T0HFH8"/>
<feature type="signal peptide" evidence="8">
    <location>
        <begin position="1"/>
        <end position="25"/>
    </location>
</feature>
<keyword evidence="2 7" id="KW-0812">Transmembrane</keyword>
<evidence type="ECO:0000256" key="3">
    <source>
        <dbReference type="ARBA" id="ARBA00022729"/>
    </source>
</evidence>
<evidence type="ECO:0000256" key="8">
    <source>
        <dbReference type="SAM" id="SignalP"/>
    </source>
</evidence>
<reference evidence="10 11" key="1">
    <citation type="submission" date="2020-06" db="EMBL/GenBank/DDBJ databases">
        <title>WGS assembly of Ceratodon purpureus strain R40.</title>
        <authorList>
            <person name="Carey S.B."/>
            <person name="Jenkins J."/>
            <person name="Shu S."/>
            <person name="Lovell J.T."/>
            <person name="Sreedasyam A."/>
            <person name="Maumus F."/>
            <person name="Tiley G.P."/>
            <person name="Fernandez-Pozo N."/>
            <person name="Barry K."/>
            <person name="Chen C."/>
            <person name="Wang M."/>
            <person name="Lipzen A."/>
            <person name="Daum C."/>
            <person name="Saski C.A."/>
            <person name="Payton A.C."/>
            <person name="Mcbreen J.C."/>
            <person name="Conrad R.E."/>
            <person name="Kollar L.M."/>
            <person name="Olsson S."/>
            <person name="Huttunen S."/>
            <person name="Landis J.B."/>
            <person name="Wickett N.J."/>
            <person name="Johnson M.G."/>
            <person name="Rensing S.A."/>
            <person name="Grimwood J."/>
            <person name="Schmutz J."/>
            <person name="Mcdaniel S.F."/>
        </authorList>
    </citation>
    <scope>NUCLEOTIDE SEQUENCE [LARGE SCALE GENOMIC DNA]</scope>
    <source>
        <strain evidence="10 11">R40</strain>
    </source>
</reference>
<dbReference type="GO" id="GO:0016020">
    <property type="term" value="C:membrane"/>
    <property type="evidence" value="ECO:0007669"/>
    <property type="project" value="UniProtKB-SubCell"/>
</dbReference>
<dbReference type="GO" id="GO:0005794">
    <property type="term" value="C:Golgi apparatus"/>
    <property type="evidence" value="ECO:0007669"/>
    <property type="project" value="TreeGrafter"/>
</dbReference>
<evidence type="ECO:0000259" key="9">
    <source>
        <dbReference type="Pfam" id="PF06814"/>
    </source>
</evidence>
<dbReference type="Pfam" id="PF06814">
    <property type="entry name" value="GOST_TM"/>
    <property type="match status" value="1"/>
</dbReference>
<evidence type="ECO:0000256" key="6">
    <source>
        <dbReference type="SAM" id="MobiDB-lite"/>
    </source>
</evidence>
<evidence type="ECO:0000256" key="4">
    <source>
        <dbReference type="ARBA" id="ARBA00022989"/>
    </source>
</evidence>
<feature type="compositionally biased region" description="Acidic residues" evidence="6">
    <location>
        <begin position="513"/>
        <end position="524"/>
    </location>
</feature>
<protein>
    <recommendedName>
        <fullName evidence="9">GOST seven transmembrane domain-containing protein</fullName>
    </recommendedName>
</protein>
<keyword evidence="5 7" id="KW-0472">Membrane</keyword>
<dbReference type="PANTHER" id="PTHR21229:SF1">
    <property type="entry name" value="GH17801P"/>
    <property type="match status" value="1"/>
</dbReference>
<comment type="subcellular location">
    <subcellularLocation>
        <location evidence="1">Membrane</location>
        <topology evidence="1">Multi-pass membrane protein</topology>
    </subcellularLocation>
</comment>
<sequence length="524" mass="58585">MKGGWYLPTWLLLSGFLLVALQVEASVHNYKNGKFLAESNAFIYWGGNEGLFASSEHVRGNGAANGRSFISFESVTFTRSAEAAAKHEGGSTNSQVEALIVEVKDKSKIGDHNAFGGKLALCCTADLHKSIGCLEGNVIINQDVDDWPRSIVTQFRGSQREAKLEFQKVNITKTGMYTLIFVACERELEGLIVDGHTVWKNPMGYLPGRMAPFMSFYAFMALAYGLLGVLWFLQYMRNWKDILQLQNCISAVIALGMAEMALWYFEYLNFNMTGLRPMGITMWAVTVGAVKKTVSRLLILVVSMGFGVVRPTLGGLTSKVLLLGGTYFLAAESLDVVENVNTINDPPGKERLFLVLPVAMLDAFFILWIFTSLSRTLEKLQARRRFAKLELYRKFTNSLALAVVVSVLWIGYELYFKATDPLGERWQSFWIIPAFWYVLAFVLLFVICVLWAPSQNSTRYAYSEEVGEDFDEEEAVGLTATTTSSKPTVVEVEKGGAKPDAKERKPINTDVFSLDDELEEDKRD</sequence>
<comment type="caution">
    <text evidence="10">The sequence shown here is derived from an EMBL/GenBank/DDBJ whole genome shotgun (WGS) entry which is preliminary data.</text>
</comment>
<feature type="transmembrane region" description="Helical" evidence="7">
    <location>
        <begin position="210"/>
        <end position="233"/>
    </location>
</feature>
<feature type="region of interest" description="Disordered" evidence="6">
    <location>
        <begin position="488"/>
        <end position="524"/>
    </location>
</feature>
<organism evidence="10 11">
    <name type="scientific">Ceratodon purpureus</name>
    <name type="common">Fire moss</name>
    <name type="synonym">Dicranum purpureum</name>
    <dbReference type="NCBI Taxonomy" id="3225"/>
    <lineage>
        <taxon>Eukaryota</taxon>
        <taxon>Viridiplantae</taxon>
        <taxon>Streptophyta</taxon>
        <taxon>Embryophyta</taxon>
        <taxon>Bryophyta</taxon>
        <taxon>Bryophytina</taxon>
        <taxon>Bryopsida</taxon>
        <taxon>Dicranidae</taxon>
        <taxon>Pseudoditrichales</taxon>
        <taxon>Ditrichaceae</taxon>
        <taxon>Ceratodon</taxon>
    </lineage>
</organism>
<keyword evidence="3 8" id="KW-0732">Signal</keyword>
<evidence type="ECO:0000256" key="2">
    <source>
        <dbReference type="ARBA" id="ARBA00022692"/>
    </source>
</evidence>
<feature type="domain" description="GOST seven transmembrane" evidence="9">
    <location>
        <begin position="212"/>
        <end position="457"/>
    </location>
</feature>
<dbReference type="InterPro" id="IPR009637">
    <property type="entry name" value="GPR107/GPR108-like"/>
</dbReference>
<feature type="transmembrane region" description="Helical" evidence="7">
    <location>
        <begin position="352"/>
        <end position="370"/>
    </location>
</feature>
<keyword evidence="11" id="KW-1185">Reference proteome</keyword>
<accession>A0A8T0HFH8</accession>
<proteinExistence type="predicted"/>
<evidence type="ECO:0000256" key="7">
    <source>
        <dbReference type="SAM" id="Phobius"/>
    </source>
</evidence>
<dbReference type="EMBL" id="CM026427">
    <property type="protein sequence ID" value="KAG0570040.1"/>
    <property type="molecule type" value="Genomic_DNA"/>
</dbReference>
<gene>
    <name evidence="10" type="ORF">KC19_6G134800</name>
</gene>
<feature type="transmembrane region" description="Helical" evidence="7">
    <location>
        <begin position="430"/>
        <end position="452"/>
    </location>
</feature>
<evidence type="ECO:0000256" key="1">
    <source>
        <dbReference type="ARBA" id="ARBA00004141"/>
    </source>
</evidence>
<feature type="transmembrane region" description="Helical" evidence="7">
    <location>
        <begin position="391"/>
        <end position="410"/>
    </location>
</feature>
<name>A0A8T0HFH8_CERPU</name>
<dbReference type="OrthoDB" id="19932at2759"/>
<feature type="compositionally biased region" description="Basic and acidic residues" evidence="6">
    <location>
        <begin position="491"/>
        <end position="507"/>
    </location>
</feature>